<accession>A0A0L1JP46</accession>
<dbReference type="GO" id="GO:0016758">
    <property type="term" value="F:hexosyltransferase activity"/>
    <property type="evidence" value="ECO:0007669"/>
    <property type="project" value="TreeGrafter"/>
</dbReference>
<reference evidence="3 4" key="1">
    <citation type="journal article" date="2015" name="Int. J. Syst. Evol. Microbiol.">
        <title>Aestuariivita atlantica sp. nov., isolated from deep sea sediment of the Atlantic Ocean.</title>
        <authorList>
            <person name="Li G."/>
            <person name="Lai Q."/>
            <person name="Du Y."/>
            <person name="Liu X."/>
            <person name="Sun F."/>
            <person name="Shao Z."/>
        </authorList>
    </citation>
    <scope>NUCLEOTIDE SEQUENCE [LARGE SCALE GENOMIC DNA]</scope>
    <source>
        <strain evidence="3 4">22II-S11-z3</strain>
    </source>
</reference>
<dbReference type="PANTHER" id="PTHR34136:SF1">
    <property type="entry name" value="UDP-N-ACETYL-D-MANNOSAMINURONIC ACID TRANSFERASE"/>
    <property type="match status" value="1"/>
</dbReference>
<dbReference type="EMBL" id="AQQZ01000004">
    <property type="protein sequence ID" value="KNG93540.1"/>
    <property type="molecule type" value="Genomic_DNA"/>
</dbReference>
<name>A0A0L1JP46_9RHOB</name>
<dbReference type="Pfam" id="PF03808">
    <property type="entry name" value="Glyco_tran_WecG"/>
    <property type="match status" value="1"/>
</dbReference>
<comment type="caution">
    <text evidence="3">The sequence shown here is derived from an EMBL/GenBank/DDBJ whole genome shotgun (WGS) entry which is preliminary data.</text>
</comment>
<keyword evidence="4" id="KW-1185">Reference proteome</keyword>
<keyword evidence="2 3" id="KW-0808">Transferase</keyword>
<keyword evidence="1" id="KW-0328">Glycosyltransferase</keyword>
<evidence type="ECO:0000256" key="1">
    <source>
        <dbReference type="ARBA" id="ARBA00022676"/>
    </source>
</evidence>
<dbReference type="AlphaFoldDB" id="A0A0L1JP46"/>
<evidence type="ECO:0000256" key="2">
    <source>
        <dbReference type="ARBA" id="ARBA00022679"/>
    </source>
</evidence>
<dbReference type="PATRIC" id="fig|1317121.7.peg.2676"/>
<dbReference type="InterPro" id="IPR004629">
    <property type="entry name" value="WecG_TagA_CpsF"/>
</dbReference>
<gene>
    <name evidence="3" type="ORF">ATO11_10000</name>
</gene>
<dbReference type="RefSeq" id="WP_050530726.1">
    <property type="nucleotide sequence ID" value="NZ_AQQZ01000004.1"/>
</dbReference>
<proteinExistence type="predicted"/>
<evidence type="ECO:0000313" key="3">
    <source>
        <dbReference type="EMBL" id="KNG93540.1"/>
    </source>
</evidence>
<protein>
    <submittedName>
        <fullName evidence="3">Glycosyl transferase</fullName>
    </submittedName>
</protein>
<organism evidence="3 4">
    <name type="scientific">Pseudaestuariivita atlantica</name>
    <dbReference type="NCBI Taxonomy" id="1317121"/>
    <lineage>
        <taxon>Bacteria</taxon>
        <taxon>Pseudomonadati</taxon>
        <taxon>Pseudomonadota</taxon>
        <taxon>Alphaproteobacteria</taxon>
        <taxon>Rhodobacterales</taxon>
        <taxon>Paracoccaceae</taxon>
        <taxon>Pseudaestuariivita</taxon>
    </lineage>
</organism>
<evidence type="ECO:0000313" key="4">
    <source>
        <dbReference type="Proteomes" id="UP000036938"/>
    </source>
</evidence>
<sequence>MQFTTGQGHVTINTPSKAALMATVEARLTAGEGFALATLNLDHLVKLNSDPAFQAAYDAQDIVVADGNPIVWMSRMAGQPVELVPGADLVVPLARQAARLGVPVALLGTTDEALADAAEALTALAPGLKVAARIAPPMGFDPMSPAADATYDSLAKSGARLCFLALGAPKQEMLAARGRSLTPQVGFVSIGAGLDFLAGTQTRAPAWVRRLALEWVWRMVSSPARLVPRYARCIAILPGHIARAVTQRA</sequence>
<dbReference type="STRING" id="1317121.ATO11_10000"/>
<dbReference type="CDD" id="cd06533">
    <property type="entry name" value="Glyco_transf_WecG_TagA"/>
    <property type="match status" value="1"/>
</dbReference>
<dbReference type="PANTHER" id="PTHR34136">
    <property type="match status" value="1"/>
</dbReference>
<dbReference type="Proteomes" id="UP000036938">
    <property type="component" value="Unassembled WGS sequence"/>
</dbReference>
<dbReference type="NCBIfam" id="TIGR00696">
    <property type="entry name" value="wecG_tagA_cpsF"/>
    <property type="match status" value="1"/>
</dbReference>